<feature type="region of interest" description="Disordered" evidence="5">
    <location>
        <begin position="179"/>
        <end position="198"/>
    </location>
</feature>
<comment type="caution">
    <text evidence="8">The sequence shown here is derived from an EMBL/GenBank/DDBJ whole genome shotgun (WGS) entry which is preliminary data.</text>
</comment>
<dbReference type="InterPro" id="IPR000223">
    <property type="entry name" value="Pept_S26A_signal_pept_1"/>
</dbReference>
<evidence type="ECO:0000259" key="6">
    <source>
        <dbReference type="Pfam" id="PF00717"/>
    </source>
</evidence>
<name>A0ABN1A059_9ACTN</name>
<feature type="domain" description="Peptidase S24/S26A/S26B/S26C" evidence="6">
    <location>
        <begin position="9"/>
        <end position="59"/>
    </location>
</feature>
<organism evidence="8 9">
    <name type="scientific">Streptomyces olivaceiscleroticus</name>
    <dbReference type="NCBI Taxonomy" id="68245"/>
    <lineage>
        <taxon>Bacteria</taxon>
        <taxon>Bacillati</taxon>
        <taxon>Actinomycetota</taxon>
        <taxon>Actinomycetes</taxon>
        <taxon>Kitasatosporales</taxon>
        <taxon>Streptomycetaceae</taxon>
        <taxon>Streptomyces</taxon>
    </lineage>
</organism>
<dbReference type="Gene3D" id="2.10.109.10">
    <property type="entry name" value="Umud Fragment, subunit A"/>
    <property type="match status" value="2"/>
</dbReference>
<keyword evidence="3" id="KW-0645">Protease</keyword>
<feature type="domain" description="Peptidase S26" evidence="7">
    <location>
        <begin position="138"/>
        <end position="178"/>
    </location>
</feature>
<dbReference type="Pfam" id="PF10502">
    <property type="entry name" value="Peptidase_S26"/>
    <property type="match status" value="1"/>
</dbReference>
<evidence type="ECO:0008006" key="10">
    <source>
        <dbReference type="Google" id="ProtNLM"/>
    </source>
</evidence>
<dbReference type="InterPro" id="IPR039418">
    <property type="entry name" value="LexA-like"/>
</dbReference>
<gene>
    <name evidence="8" type="ORF">GCM10010361_30400</name>
</gene>
<evidence type="ECO:0000256" key="5">
    <source>
        <dbReference type="SAM" id="MobiDB-lite"/>
    </source>
</evidence>
<dbReference type="PANTHER" id="PTHR43390">
    <property type="entry name" value="SIGNAL PEPTIDASE I"/>
    <property type="match status" value="1"/>
</dbReference>
<proteinExistence type="inferred from homology"/>
<dbReference type="InterPro" id="IPR019756">
    <property type="entry name" value="Pept_S26A_signal_pept_1_Ser-AS"/>
</dbReference>
<keyword evidence="4" id="KW-0378">Hydrolase</keyword>
<evidence type="ECO:0000256" key="1">
    <source>
        <dbReference type="ARBA" id="ARBA00004401"/>
    </source>
</evidence>
<dbReference type="PROSITE" id="PS00501">
    <property type="entry name" value="SPASE_I_1"/>
    <property type="match status" value="1"/>
</dbReference>
<dbReference type="EMBL" id="BAAABY010000023">
    <property type="protein sequence ID" value="GAA0464367.1"/>
    <property type="molecule type" value="Genomic_DNA"/>
</dbReference>
<evidence type="ECO:0000256" key="3">
    <source>
        <dbReference type="ARBA" id="ARBA00022670"/>
    </source>
</evidence>
<dbReference type="PRINTS" id="PR00727">
    <property type="entry name" value="LEADERPTASE"/>
</dbReference>
<comment type="similarity">
    <text evidence="2">Belongs to the peptidase S26 family.</text>
</comment>
<evidence type="ECO:0000256" key="4">
    <source>
        <dbReference type="ARBA" id="ARBA00022801"/>
    </source>
</evidence>
<evidence type="ECO:0000259" key="7">
    <source>
        <dbReference type="Pfam" id="PF10502"/>
    </source>
</evidence>
<dbReference type="InterPro" id="IPR036286">
    <property type="entry name" value="LexA/Signal_pep-like_sf"/>
</dbReference>
<accession>A0ABN1A059</accession>
<dbReference type="PANTHER" id="PTHR43390:SF1">
    <property type="entry name" value="CHLOROPLAST PROCESSING PEPTIDASE"/>
    <property type="match status" value="1"/>
</dbReference>
<dbReference type="Proteomes" id="UP001500909">
    <property type="component" value="Unassembled WGS sequence"/>
</dbReference>
<comment type="subcellular location">
    <subcellularLocation>
        <location evidence="1">Cell membrane</location>
        <topology evidence="1">Single-pass type II membrane protein</topology>
    </subcellularLocation>
</comment>
<protein>
    <recommendedName>
        <fullName evidence="10">Signal peptidase I</fullName>
    </recommendedName>
</protein>
<evidence type="ECO:0000313" key="8">
    <source>
        <dbReference type="EMBL" id="GAA0464367.1"/>
    </source>
</evidence>
<dbReference type="Pfam" id="PF00717">
    <property type="entry name" value="Peptidase_S24"/>
    <property type="match status" value="1"/>
</dbReference>
<dbReference type="InterPro" id="IPR019533">
    <property type="entry name" value="Peptidase_S26"/>
</dbReference>
<dbReference type="CDD" id="cd06529">
    <property type="entry name" value="S24_LexA-like"/>
    <property type="match status" value="1"/>
</dbReference>
<sequence>MDTELIRLAPALLRRRLVAVTVRGASMEPAFHDGDRVLVDRGRVAAPGQVVVVERPQEAVRWEARVPEVTERNTTGPMEPGTRRQWHTASPRTIEWGRPPVPPEAGADTLRRRDWMIKRVAAIPGDPVPRDRVAALTEVPEDQVPPNELVLLGDNQDVSFDSRCVGYFPAERVLGTMVRPLPSPPRPSRTAPVSPSTS</sequence>
<reference evidence="8 9" key="1">
    <citation type="journal article" date="2019" name="Int. J. Syst. Evol. Microbiol.">
        <title>The Global Catalogue of Microorganisms (GCM) 10K type strain sequencing project: providing services to taxonomists for standard genome sequencing and annotation.</title>
        <authorList>
            <consortium name="The Broad Institute Genomics Platform"/>
            <consortium name="The Broad Institute Genome Sequencing Center for Infectious Disease"/>
            <person name="Wu L."/>
            <person name="Ma J."/>
        </authorList>
    </citation>
    <scope>NUCLEOTIDE SEQUENCE [LARGE SCALE GENOMIC DNA]</scope>
    <source>
        <strain evidence="8 9">JCM 4805</strain>
    </source>
</reference>
<feature type="compositionally biased region" description="Low complexity" evidence="5">
    <location>
        <begin position="188"/>
        <end position="198"/>
    </location>
</feature>
<keyword evidence="9" id="KW-1185">Reference proteome</keyword>
<evidence type="ECO:0000313" key="9">
    <source>
        <dbReference type="Proteomes" id="UP001500909"/>
    </source>
</evidence>
<evidence type="ECO:0000256" key="2">
    <source>
        <dbReference type="ARBA" id="ARBA00009370"/>
    </source>
</evidence>
<dbReference type="InterPro" id="IPR015927">
    <property type="entry name" value="Peptidase_S24_S26A/B/C"/>
</dbReference>
<dbReference type="SUPFAM" id="SSF51306">
    <property type="entry name" value="LexA/Signal peptidase"/>
    <property type="match status" value="1"/>
</dbReference>